<organism evidence="2 3">
    <name type="scientific">Nocardioides immobilis</name>
    <dbReference type="NCBI Taxonomy" id="2049295"/>
    <lineage>
        <taxon>Bacteria</taxon>
        <taxon>Bacillati</taxon>
        <taxon>Actinomycetota</taxon>
        <taxon>Actinomycetes</taxon>
        <taxon>Propionibacteriales</taxon>
        <taxon>Nocardioidaceae</taxon>
        <taxon>Nocardioides</taxon>
    </lineage>
</organism>
<comment type="caution">
    <text evidence="2">The sequence shown here is derived from an EMBL/GenBank/DDBJ whole genome shotgun (WGS) entry which is preliminary data.</text>
</comment>
<sequence>MHQLRRTRLLVAVPTALLLSVAAVGCGLAEDAAKDRAEEALASEGISADLDDPSNIEIEGTDGGVSTGKLPKDFPTDEVPVVDGEILAGTFTKNPQTWNATIKVGEAGGDKSAAYDEAEAKLVDAGLETVTPKADNGSSIGGQYTSASWTVVLAVTDTNGIVVNYTVSPK</sequence>
<dbReference type="OrthoDB" id="5148046at2"/>
<proteinExistence type="predicted"/>
<feature type="signal peptide" evidence="1">
    <location>
        <begin position="1"/>
        <end position="25"/>
    </location>
</feature>
<feature type="chain" id="PRO_5039016682" evidence="1">
    <location>
        <begin position="26"/>
        <end position="170"/>
    </location>
</feature>
<reference evidence="2 3" key="1">
    <citation type="submission" date="2018-09" db="EMBL/GenBank/DDBJ databases">
        <title>Genome sequencing of Nocardioides immobilis CCTCC AB 2017083 for comparison to Nocardioides silvaticus.</title>
        <authorList>
            <person name="Li C."/>
            <person name="Wang G."/>
        </authorList>
    </citation>
    <scope>NUCLEOTIDE SEQUENCE [LARGE SCALE GENOMIC DNA]</scope>
    <source>
        <strain evidence="2 3">CCTCC AB 2017083</strain>
    </source>
</reference>
<keyword evidence="1" id="KW-0732">Signal</keyword>
<evidence type="ECO:0000313" key="3">
    <source>
        <dbReference type="Proteomes" id="UP000283644"/>
    </source>
</evidence>
<keyword evidence="3" id="KW-1185">Reference proteome</keyword>
<dbReference type="AlphaFoldDB" id="A0A417Y3J6"/>
<dbReference type="Proteomes" id="UP000283644">
    <property type="component" value="Unassembled WGS sequence"/>
</dbReference>
<dbReference type="RefSeq" id="WP_118925328.1">
    <property type="nucleotide sequence ID" value="NZ_QXGH01000014.1"/>
</dbReference>
<name>A0A417Y3J6_9ACTN</name>
<protein>
    <submittedName>
        <fullName evidence="2">Uncharacterized protein</fullName>
    </submittedName>
</protein>
<dbReference type="EMBL" id="QXGH01000014">
    <property type="protein sequence ID" value="RHW27232.1"/>
    <property type="molecule type" value="Genomic_DNA"/>
</dbReference>
<evidence type="ECO:0000313" key="2">
    <source>
        <dbReference type="EMBL" id="RHW27232.1"/>
    </source>
</evidence>
<gene>
    <name evidence="2" type="ORF">D0Z08_11295</name>
</gene>
<evidence type="ECO:0000256" key="1">
    <source>
        <dbReference type="SAM" id="SignalP"/>
    </source>
</evidence>
<dbReference type="PROSITE" id="PS51257">
    <property type="entry name" value="PROKAR_LIPOPROTEIN"/>
    <property type="match status" value="1"/>
</dbReference>
<accession>A0A417Y3J6</accession>